<dbReference type="SUPFAM" id="SSF141673">
    <property type="entry name" value="MOSC N-terminal domain-like"/>
    <property type="match status" value="1"/>
</dbReference>
<dbReference type="InterPro" id="IPR005302">
    <property type="entry name" value="MoCF_Sase_C"/>
</dbReference>
<accession>A0ABW4TMZ7</accession>
<name>A0ABW4TMZ7_9ACTN</name>
<dbReference type="Pfam" id="PF03473">
    <property type="entry name" value="MOSC"/>
    <property type="match status" value="1"/>
</dbReference>
<keyword evidence="3" id="KW-1185">Reference proteome</keyword>
<protein>
    <submittedName>
        <fullName evidence="2">MOSC domain-containing protein</fullName>
    </submittedName>
</protein>
<dbReference type="RefSeq" id="WP_343917710.1">
    <property type="nucleotide sequence ID" value="NZ_BAAAJT010000002.1"/>
</dbReference>
<evidence type="ECO:0000313" key="2">
    <source>
        <dbReference type="EMBL" id="MFD1947011.1"/>
    </source>
</evidence>
<reference evidence="3" key="1">
    <citation type="journal article" date="2019" name="Int. J. Syst. Evol. Microbiol.">
        <title>The Global Catalogue of Microorganisms (GCM) 10K type strain sequencing project: providing services to taxonomists for standard genome sequencing and annotation.</title>
        <authorList>
            <consortium name="The Broad Institute Genomics Platform"/>
            <consortium name="The Broad Institute Genome Sequencing Center for Infectious Disease"/>
            <person name="Wu L."/>
            <person name="Ma J."/>
        </authorList>
    </citation>
    <scope>NUCLEOTIDE SEQUENCE [LARGE SCALE GENOMIC DNA]</scope>
    <source>
        <strain evidence="3">CGMCC 1.12477</strain>
    </source>
</reference>
<comment type="caution">
    <text evidence="2">The sequence shown here is derived from an EMBL/GenBank/DDBJ whole genome shotgun (WGS) entry which is preliminary data.</text>
</comment>
<dbReference type="Proteomes" id="UP001597351">
    <property type="component" value="Unassembled WGS sequence"/>
</dbReference>
<dbReference type="EMBL" id="JBHUGD010000003">
    <property type="protein sequence ID" value="MFD1947011.1"/>
    <property type="molecule type" value="Genomic_DNA"/>
</dbReference>
<gene>
    <name evidence="2" type="ORF">ACFSDE_09410</name>
</gene>
<dbReference type="SUPFAM" id="SSF50800">
    <property type="entry name" value="PK beta-barrel domain-like"/>
    <property type="match status" value="1"/>
</dbReference>
<organism evidence="2 3">
    <name type="scientific">Nocardioides aestuarii</name>
    <dbReference type="NCBI Taxonomy" id="252231"/>
    <lineage>
        <taxon>Bacteria</taxon>
        <taxon>Bacillati</taxon>
        <taxon>Actinomycetota</taxon>
        <taxon>Actinomycetes</taxon>
        <taxon>Propionibacteriales</taxon>
        <taxon>Nocardioidaceae</taxon>
        <taxon>Nocardioides</taxon>
    </lineage>
</organism>
<evidence type="ECO:0000313" key="3">
    <source>
        <dbReference type="Proteomes" id="UP001597351"/>
    </source>
</evidence>
<evidence type="ECO:0000259" key="1">
    <source>
        <dbReference type="PROSITE" id="PS51340"/>
    </source>
</evidence>
<dbReference type="Gene3D" id="2.40.33.20">
    <property type="entry name" value="PK beta-barrel domain-like"/>
    <property type="match status" value="1"/>
</dbReference>
<feature type="domain" description="MOSC" evidence="1">
    <location>
        <begin position="98"/>
        <end position="236"/>
    </location>
</feature>
<dbReference type="InterPro" id="IPR011037">
    <property type="entry name" value="Pyrv_Knase-like_insert_dom_sf"/>
</dbReference>
<sequence>MEVVRVGFAAVKGAHHAAHPHATVTATGPVGDRVFCLVDPAADRCLRTIEHPALLQASATWDGVTLRVDLPSGTVGGLPEPTGEVRTVDYWGRPTPVAVVGGAWAAAYSDHLGREVLLARAEPGDVVYGRAVTVISTGALAALGRDVDGARFRATIEVSGDDPEPGTTLRVGDDLVLAVRRRVPRCAVVDHHPTTGERDLRLLKQLPVEDGEPVFGVEADVLAPGTVSTGNAVVEQPSR</sequence>
<proteinExistence type="predicted"/>
<dbReference type="PROSITE" id="PS51340">
    <property type="entry name" value="MOSC"/>
    <property type="match status" value="1"/>
</dbReference>